<evidence type="ECO:0000256" key="2">
    <source>
        <dbReference type="ARBA" id="ARBA00023235"/>
    </source>
</evidence>
<name>A0A1H6J4X1_MYCRU</name>
<dbReference type="GO" id="GO:0006094">
    <property type="term" value="P:gluconeogenesis"/>
    <property type="evidence" value="ECO:0007669"/>
    <property type="project" value="UniProtKB-UniPathway"/>
</dbReference>
<keyword evidence="5" id="KW-1185">Reference proteome</keyword>
<dbReference type="STRING" id="370526.SAMN04489835_1179"/>
<dbReference type="RefSeq" id="WP_157897601.1">
    <property type="nucleotide sequence ID" value="NZ_LT629971.1"/>
</dbReference>
<dbReference type="InterPro" id="IPR020861">
    <property type="entry name" value="Triosephosphate_isomerase_AS"/>
</dbReference>
<keyword evidence="2 3" id="KW-0413">Isomerase</keyword>
<dbReference type="GO" id="GO:0046166">
    <property type="term" value="P:glyceraldehyde-3-phosphate biosynthetic process"/>
    <property type="evidence" value="ECO:0007669"/>
    <property type="project" value="TreeGrafter"/>
</dbReference>
<comment type="pathway">
    <text evidence="3">Carbohydrate degradation; glycolysis; D-glyceraldehyde 3-phosphate from glycerone phosphate: step 1/1.</text>
</comment>
<dbReference type="CDD" id="cd00311">
    <property type="entry name" value="TIM"/>
    <property type="match status" value="1"/>
</dbReference>
<dbReference type="InterPro" id="IPR035990">
    <property type="entry name" value="TIM_sf"/>
</dbReference>
<comment type="subcellular location">
    <subcellularLocation>
        <location evidence="3">Cytoplasm</location>
    </subcellularLocation>
</comment>
<dbReference type="NCBIfam" id="NF000722">
    <property type="entry name" value="PRK00042.2-1"/>
    <property type="match status" value="1"/>
</dbReference>
<evidence type="ECO:0000256" key="1">
    <source>
        <dbReference type="ARBA" id="ARBA00007422"/>
    </source>
</evidence>
<dbReference type="PROSITE" id="PS51440">
    <property type="entry name" value="TIM_2"/>
    <property type="match status" value="1"/>
</dbReference>
<comment type="subunit">
    <text evidence="3">Homodimer.</text>
</comment>
<accession>A0A1H6J4X1</accession>
<keyword evidence="3" id="KW-0324">Glycolysis</keyword>
<dbReference type="SUPFAM" id="SSF51351">
    <property type="entry name" value="Triosephosphate isomerase (TIM)"/>
    <property type="match status" value="1"/>
</dbReference>
<dbReference type="InterPro" id="IPR013785">
    <property type="entry name" value="Aldolase_TIM"/>
</dbReference>
<proteinExistence type="inferred from homology"/>
<comment type="pathway">
    <text evidence="3">Carbohydrate biosynthesis; gluconeogenesis.</text>
</comment>
<dbReference type="PANTHER" id="PTHR21139">
    <property type="entry name" value="TRIOSEPHOSPHATE ISOMERASE"/>
    <property type="match status" value="1"/>
</dbReference>
<comment type="catalytic activity">
    <reaction evidence="3">
        <text>D-glyceraldehyde 3-phosphate = dihydroxyacetone phosphate</text>
        <dbReference type="Rhea" id="RHEA:18585"/>
        <dbReference type="ChEBI" id="CHEBI:57642"/>
        <dbReference type="ChEBI" id="CHEBI:59776"/>
        <dbReference type="EC" id="5.3.1.1"/>
    </reaction>
</comment>
<keyword evidence="3" id="KW-0963">Cytoplasm</keyword>
<keyword evidence="3" id="KW-0312">Gluconeogenesis</keyword>
<evidence type="ECO:0000256" key="3">
    <source>
        <dbReference type="RuleBase" id="RU363013"/>
    </source>
</evidence>
<dbReference type="AlphaFoldDB" id="A0A1H6J4X1"/>
<dbReference type="GO" id="GO:0005829">
    <property type="term" value="C:cytosol"/>
    <property type="evidence" value="ECO:0007669"/>
    <property type="project" value="TreeGrafter"/>
</dbReference>
<protein>
    <recommendedName>
        <fullName evidence="3">Triosephosphate isomerase</fullName>
        <ecNumber evidence="3">5.3.1.1</ecNumber>
    </recommendedName>
</protein>
<dbReference type="UniPathway" id="UPA00109">
    <property type="reaction ID" value="UER00189"/>
</dbReference>
<dbReference type="EMBL" id="LT629971">
    <property type="protein sequence ID" value="SEH54001.1"/>
    <property type="molecule type" value="Genomic_DNA"/>
</dbReference>
<dbReference type="GO" id="GO:0019563">
    <property type="term" value="P:glycerol catabolic process"/>
    <property type="evidence" value="ECO:0007669"/>
    <property type="project" value="TreeGrafter"/>
</dbReference>
<dbReference type="PROSITE" id="PS00171">
    <property type="entry name" value="TIM_1"/>
    <property type="match status" value="1"/>
</dbReference>
<dbReference type="GO" id="GO:0006096">
    <property type="term" value="P:glycolytic process"/>
    <property type="evidence" value="ECO:0007669"/>
    <property type="project" value="UniProtKB-UniPathway"/>
</dbReference>
<dbReference type="Pfam" id="PF00121">
    <property type="entry name" value="TIM"/>
    <property type="match status" value="1"/>
</dbReference>
<reference evidence="5" key="1">
    <citation type="submission" date="2016-10" db="EMBL/GenBank/DDBJ databases">
        <authorList>
            <person name="Varghese N."/>
            <person name="Submissions S."/>
        </authorList>
    </citation>
    <scope>NUCLEOTIDE SEQUENCE [LARGE SCALE GENOMIC DNA]</scope>
    <source>
        <strain evidence="5">DSM 45405</strain>
    </source>
</reference>
<dbReference type="OrthoDB" id="9809429at2"/>
<evidence type="ECO:0000313" key="5">
    <source>
        <dbReference type="Proteomes" id="UP000182915"/>
    </source>
</evidence>
<dbReference type="Proteomes" id="UP000182915">
    <property type="component" value="Chromosome I"/>
</dbReference>
<dbReference type="PANTHER" id="PTHR21139:SF42">
    <property type="entry name" value="TRIOSEPHOSPHATE ISOMERASE"/>
    <property type="match status" value="1"/>
</dbReference>
<dbReference type="Gene3D" id="3.20.20.70">
    <property type="entry name" value="Aldolase class I"/>
    <property type="match status" value="1"/>
</dbReference>
<evidence type="ECO:0000313" key="4">
    <source>
        <dbReference type="EMBL" id="SEH54001.1"/>
    </source>
</evidence>
<comment type="similarity">
    <text evidence="1 3">Belongs to the triosephosphate isomerase family.</text>
</comment>
<dbReference type="InterPro" id="IPR000652">
    <property type="entry name" value="Triosephosphate_isomerase"/>
</dbReference>
<dbReference type="GO" id="GO:0004807">
    <property type="term" value="F:triose-phosphate isomerase activity"/>
    <property type="evidence" value="ECO:0007669"/>
    <property type="project" value="UniProtKB-EC"/>
</dbReference>
<organism evidence="4 5">
    <name type="scientific">Mycolicibacterium rutilum</name>
    <name type="common">Mycobacterium rutilum</name>
    <dbReference type="NCBI Taxonomy" id="370526"/>
    <lineage>
        <taxon>Bacteria</taxon>
        <taxon>Bacillati</taxon>
        <taxon>Actinomycetota</taxon>
        <taxon>Actinomycetes</taxon>
        <taxon>Mycobacteriales</taxon>
        <taxon>Mycobacteriaceae</taxon>
        <taxon>Mycolicibacterium</taxon>
    </lineage>
</organism>
<sequence>MTDTAARNGAPLWIGTSWKMNKGLAESRRYARGLADHLAGTAPPGVQPFIIPSFTALAATRDELGPDSPVLLGAQNAHWEDHGAWTGEVSVAQAKDAGAQLIEIGHSERREHFGETVATTRLKVAAALAHGLVPLLCIGESDEVKRAGESSRFILQQAAGALDGLTAEQLGRVLIAYEPIWAIGENGRPATVDELREPFADLGREYGGCTMGLLYGGSVSTDNAGDLLGIDHVTGLFIGRAAWQLPGYLRILEIAAHHAKAMCGQA</sequence>
<gene>
    <name evidence="4" type="ORF">SAMN04489835_1179</name>
</gene>
<dbReference type="EC" id="5.3.1.1" evidence="3"/>
<dbReference type="UniPathway" id="UPA00138"/>